<comment type="caution">
    <text evidence="5">The sequence shown here is derived from an EMBL/GenBank/DDBJ whole genome shotgun (WGS) entry which is preliminary data.</text>
</comment>
<sequence>MEVKKQIVKTEKVKESGKLAVLELGGAQHLIREGTELSVPHLSGEEKSKVKIPVTILQPSIGKGTATYRVIEHLKGPKIVVMKYKAKSRYRKKRGFRAQLSRIVVEKIEI</sequence>
<dbReference type="GO" id="GO:0005840">
    <property type="term" value="C:ribosome"/>
    <property type="evidence" value="ECO:0007669"/>
    <property type="project" value="UniProtKB-KW"/>
</dbReference>
<keyword evidence="4" id="KW-0694">RNA-binding</keyword>
<dbReference type="GO" id="GO:1990904">
    <property type="term" value="C:ribonucleoprotein complex"/>
    <property type="evidence" value="ECO:0007669"/>
    <property type="project" value="UniProtKB-KW"/>
</dbReference>
<dbReference type="InterPro" id="IPR001787">
    <property type="entry name" value="Ribosomal_bL21"/>
</dbReference>
<dbReference type="Proteomes" id="UP000176583">
    <property type="component" value="Unassembled WGS sequence"/>
</dbReference>
<evidence type="ECO:0000256" key="4">
    <source>
        <dbReference type="RuleBase" id="RU000562"/>
    </source>
</evidence>
<reference evidence="5 6" key="1">
    <citation type="journal article" date="2016" name="Nat. Commun.">
        <title>Thousands of microbial genomes shed light on interconnected biogeochemical processes in an aquifer system.</title>
        <authorList>
            <person name="Anantharaman K."/>
            <person name="Brown C.T."/>
            <person name="Hug L.A."/>
            <person name="Sharon I."/>
            <person name="Castelle C.J."/>
            <person name="Probst A.J."/>
            <person name="Thomas B.C."/>
            <person name="Singh A."/>
            <person name="Wilkins M.J."/>
            <person name="Karaoz U."/>
            <person name="Brodie E.L."/>
            <person name="Williams K.H."/>
            <person name="Hubbard S.S."/>
            <person name="Banfield J.F."/>
        </authorList>
    </citation>
    <scope>NUCLEOTIDE SEQUENCE [LARGE SCALE GENOMIC DNA]</scope>
</reference>
<dbReference type="InterPro" id="IPR028909">
    <property type="entry name" value="bL21-like"/>
</dbReference>
<dbReference type="SUPFAM" id="SSF141091">
    <property type="entry name" value="L21p-like"/>
    <property type="match status" value="1"/>
</dbReference>
<keyword evidence="1 4" id="KW-0689">Ribosomal protein</keyword>
<evidence type="ECO:0000313" key="5">
    <source>
        <dbReference type="EMBL" id="OGC44796.1"/>
    </source>
</evidence>
<keyword evidence="2 4" id="KW-0687">Ribonucleoprotein</keyword>
<evidence type="ECO:0000256" key="1">
    <source>
        <dbReference type="ARBA" id="ARBA00022980"/>
    </source>
</evidence>
<keyword evidence="4" id="KW-0699">rRNA-binding</keyword>
<dbReference type="GO" id="GO:0005737">
    <property type="term" value="C:cytoplasm"/>
    <property type="evidence" value="ECO:0007669"/>
    <property type="project" value="UniProtKB-ARBA"/>
</dbReference>
<dbReference type="STRING" id="1802613.A2V54_01465"/>
<evidence type="ECO:0000256" key="2">
    <source>
        <dbReference type="ARBA" id="ARBA00023274"/>
    </source>
</evidence>
<comment type="function">
    <text evidence="4">This protein binds to 23S rRNA in the presence of protein L20.</text>
</comment>
<dbReference type="GO" id="GO:0003735">
    <property type="term" value="F:structural constituent of ribosome"/>
    <property type="evidence" value="ECO:0007669"/>
    <property type="project" value="InterPro"/>
</dbReference>
<dbReference type="GO" id="GO:0006412">
    <property type="term" value="P:translation"/>
    <property type="evidence" value="ECO:0007669"/>
    <property type="project" value="InterPro"/>
</dbReference>
<dbReference type="NCBIfam" id="TIGR00061">
    <property type="entry name" value="L21"/>
    <property type="match status" value="1"/>
</dbReference>
<comment type="similarity">
    <text evidence="4">Belongs to the bacterial ribosomal protein bL21 family.</text>
</comment>
<proteinExistence type="inferred from homology"/>
<gene>
    <name evidence="5" type="ORF">A2V54_01465</name>
</gene>
<dbReference type="GO" id="GO:0019843">
    <property type="term" value="F:rRNA binding"/>
    <property type="evidence" value="ECO:0007669"/>
    <property type="project" value="UniProtKB-KW"/>
</dbReference>
<evidence type="ECO:0000313" key="6">
    <source>
        <dbReference type="Proteomes" id="UP000176583"/>
    </source>
</evidence>
<dbReference type="InterPro" id="IPR036164">
    <property type="entry name" value="bL21-like_sf"/>
</dbReference>
<protein>
    <recommendedName>
        <fullName evidence="3 4">50S ribosomal protein L21</fullName>
    </recommendedName>
</protein>
<organism evidence="5 6">
    <name type="scientific">candidate division WWE3 bacterium RBG_19FT_COMBO_53_11</name>
    <dbReference type="NCBI Taxonomy" id="1802613"/>
    <lineage>
        <taxon>Bacteria</taxon>
        <taxon>Katanobacteria</taxon>
    </lineage>
</organism>
<dbReference type="EMBL" id="MEUW01000009">
    <property type="protein sequence ID" value="OGC44796.1"/>
    <property type="molecule type" value="Genomic_DNA"/>
</dbReference>
<evidence type="ECO:0000256" key="3">
    <source>
        <dbReference type="ARBA" id="ARBA00035483"/>
    </source>
</evidence>
<name>A0A1F4UIP6_UNCKA</name>
<dbReference type="Pfam" id="PF00829">
    <property type="entry name" value="Ribosomal_L21p"/>
    <property type="match status" value="1"/>
</dbReference>
<dbReference type="AlphaFoldDB" id="A0A1F4UIP6"/>
<accession>A0A1F4UIP6</accession>